<proteinExistence type="predicted"/>
<dbReference type="AlphaFoldDB" id="A0A183ETB0"/>
<protein>
    <submittedName>
        <fullName evidence="3">Bestrophin homolog</fullName>
    </submittedName>
</protein>
<name>A0A183ETB0_9BILA</name>
<dbReference type="EMBL" id="UYRT01100395">
    <property type="protein sequence ID" value="VDN42529.1"/>
    <property type="molecule type" value="Genomic_DNA"/>
</dbReference>
<dbReference type="Proteomes" id="UP000271098">
    <property type="component" value="Unassembled WGS sequence"/>
</dbReference>
<organism evidence="3">
    <name type="scientific">Gongylonema pulchrum</name>
    <dbReference type="NCBI Taxonomy" id="637853"/>
    <lineage>
        <taxon>Eukaryota</taxon>
        <taxon>Metazoa</taxon>
        <taxon>Ecdysozoa</taxon>
        <taxon>Nematoda</taxon>
        <taxon>Chromadorea</taxon>
        <taxon>Rhabditida</taxon>
        <taxon>Spirurina</taxon>
        <taxon>Spiruromorpha</taxon>
        <taxon>Spiruroidea</taxon>
        <taxon>Gongylonematidae</taxon>
        <taxon>Gongylonema</taxon>
    </lineage>
</organism>
<evidence type="ECO:0000313" key="2">
    <source>
        <dbReference type="Proteomes" id="UP000271098"/>
    </source>
</evidence>
<gene>
    <name evidence="1" type="ORF">GPUH_LOCUS24201</name>
</gene>
<sequence length="169" mass="18991">LHNPIFFKSFSVHGLEGGGGWEWEPTGTDLLIKLLLIFWKSENANSNWSNKLKLSISSAPGLCPAGCARLGSLSLISVARFAKRICLKAIKMDFTAALPIFPEWVESAVHVLTNLLINHPRAVVMTGLVICIGHIVFKKIIDPQLYDDELEKHYDSFYWDDPEFCKAYL</sequence>
<dbReference type="OrthoDB" id="5848487at2759"/>
<reference evidence="3" key="1">
    <citation type="submission" date="2016-06" db="UniProtKB">
        <authorList>
            <consortium name="WormBaseParasite"/>
        </authorList>
    </citation>
    <scope>IDENTIFICATION</scope>
</reference>
<evidence type="ECO:0000313" key="3">
    <source>
        <dbReference type="WBParaSite" id="GPUH_0002423101-mRNA-1"/>
    </source>
</evidence>
<keyword evidence="2" id="KW-1185">Reference proteome</keyword>
<evidence type="ECO:0000313" key="1">
    <source>
        <dbReference type="EMBL" id="VDN42529.1"/>
    </source>
</evidence>
<reference evidence="1 2" key="2">
    <citation type="submission" date="2018-11" db="EMBL/GenBank/DDBJ databases">
        <authorList>
            <consortium name="Pathogen Informatics"/>
        </authorList>
    </citation>
    <scope>NUCLEOTIDE SEQUENCE [LARGE SCALE GENOMIC DNA]</scope>
</reference>
<dbReference type="WBParaSite" id="GPUH_0002423101-mRNA-1">
    <property type="protein sequence ID" value="GPUH_0002423101-mRNA-1"/>
    <property type="gene ID" value="GPUH_0002423101"/>
</dbReference>
<accession>A0A183ETB0</accession>